<evidence type="ECO:0000313" key="3">
    <source>
        <dbReference type="Proteomes" id="UP000005463"/>
    </source>
</evidence>
<dbReference type="AlphaFoldDB" id="B1FBH1"/>
<keyword evidence="1" id="KW-0812">Transmembrane</keyword>
<accession>B1FBH1</accession>
<evidence type="ECO:0000256" key="1">
    <source>
        <dbReference type="SAM" id="Phobius"/>
    </source>
</evidence>
<gene>
    <name evidence="2" type="ORF">BamIOP4010DRAFT_1380</name>
</gene>
<comment type="caution">
    <text evidence="2">The sequence shown here is derived from an EMBL/GenBank/DDBJ whole genome shotgun (WGS) entry which is preliminary data.</text>
</comment>
<dbReference type="Gene3D" id="1.10.287.1260">
    <property type="match status" value="1"/>
</dbReference>
<feature type="transmembrane region" description="Helical" evidence="1">
    <location>
        <begin position="63"/>
        <end position="88"/>
    </location>
</feature>
<dbReference type="EMBL" id="ABLC01000020">
    <property type="protein sequence ID" value="EDT05073.1"/>
    <property type="molecule type" value="Genomic_DNA"/>
</dbReference>
<reference evidence="2 3" key="1">
    <citation type="submission" date="2008-03" db="EMBL/GenBank/DDBJ databases">
        <title>Sequencing of the draft genome and assembly of Burkholderia ambifaria IOP40-10.</title>
        <authorList>
            <consortium name="US DOE Joint Genome Institute (JGI-PGF)"/>
            <person name="Copeland A."/>
            <person name="Lucas S."/>
            <person name="Lapidus A."/>
            <person name="Glavina del Rio T."/>
            <person name="Dalin E."/>
            <person name="Tice H."/>
            <person name="Bruce D."/>
            <person name="Goodwin L."/>
            <person name="Pitluck S."/>
            <person name="Larimer F."/>
            <person name="Land M.L."/>
            <person name="Hauser L."/>
            <person name="Tiedje J."/>
            <person name="Richardson P."/>
        </authorList>
    </citation>
    <scope>NUCLEOTIDE SEQUENCE [LARGE SCALE GENOMIC DNA]</scope>
    <source>
        <strain evidence="2 3">IOP40-10</strain>
    </source>
</reference>
<dbReference type="Pfam" id="PF05552">
    <property type="entry name" value="MS_channel_1st_1"/>
    <property type="match status" value="2"/>
</dbReference>
<keyword evidence="1" id="KW-1133">Transmembrane helix</keyword>
<dbReference type="InterPro" id="IPR008910">
    <property type="entry name" value="MSC_TM_helix"/>
</dbReference>
<dbReference type="Proteomes" id="UP000005463">
    <property type="component" value="Unassembled WGS sequence"/>
</dbReference>
<evidence type="ECO:0000313" key="2">
    <source>
        <dbReference type="EMBL" id="EDT05073.1"/>
    </source>
</evidence>
<name>B1FBH1_9BURK</name>
<sequence>MDISSFVTSPQALLGAYLGRLVGALAILVIGWLIALIVRACTRRLLAALKIDQRFTEVAGQHANVEPLIATCTFWLVLLITAVAIFNVLAIDAVSTPLSTLLAQIINYLPHLVAGIALALVAWFIASLLRSAANRAMQ</sequence>
<dbReference type="PATRIC" id="fig|396596.7.peg.6499"/>
<protein>
    <submittedName>
        <fullName evidence="2">Conserved TM helix repeat-containing protein</fullName>
    </submittedName>
</protein>
<feature type="transmembrane region" description="Helical" evidence="1">
    <location>
        <begin position="108"/>
        <end position="129"/>
    </location>
</feature>
<organism evidence="2 3">
    <name type="scientific">Burkholderia ambifaria IOP40-10</name>
    <dbReference type="NCBI Taxonomy" id="396596"/>
    <lineage>
        <taxon>Bacteria</taxon>
        <taxon>Pseudomonadati</taxon>
        <taxon>Pseudomonadota</taxon>
        <taxon>Betaproteobacteria</taxon>
        <taxon>Burkholderiales</taxon>
        <taxon>Burkholderiaceae</taxon>
        <taxon>Burkholderia</taxon>
        <taxon>Burkholderia cepacia complex</taxon>
    </lineage>
</organism>
<feature type="transmembrane region" description="Helical" evidence="1">
    <location>
        <begin position="20"/>
        <end position="42"/>
    </location>
</feature>
<keyword evidence="1" id="KW-0472">Membrane</keyword>
<proteinExistence type="predicted"/>